<comment type="caution">
    <text evidence="1">The sequence shown here is derived from an EMBL/GenBank/DDBJ whole genome shotgun (WGS) entry which is preliminary data.</text>
</comment>
<name>A0ACC2TH03_9FUNG</name>
<dbReference type="EMBL" id="QTSX02002887">
    <property type="protein sequence ID" value="KAJ9073755.1"/>
    <property type="molecule type" value="Genomic_DNA"/>
</dbReference>
<keyword evidence="2" id="KW-1185">Reference proteome</keyword>
<accession>A0ACC2TH03</accession>
<feature type="non-terminal residue" evidence="1">
    <location>
        <position position="115"/>
    </location>
</feature>
<evidence type="ECO:0000313" key="2">
    <source>
        <dbReference type="Proteomes" id="UP001165960"/>
    </source>
</evidence>
<sequence length="115" mass="13039">MTVYPIVTALTGFQFANLVPYFARILPQLLGLYTLKETYILSFVPSCAPWLVTGFVLMGLNSYFPQLSQVSSLWSPLRAAVPVIHWVTSWWFFLPGWEPNLVILAPIYHILGHQG</sequence>
<protein>
    <submittedName>
        <fullName evidence="1">Uncharacterized protein</fullName>
    </submittedName>
</protein>
<evidence type="ECO:0000313" key="1">
    <source>
        <dbReference type="EMBL" id="KAJ9073755.1"/>
    </source>
</evidence>
<organism evidence="1 2">
    <name type="scientific">Entomophthora muscae</name>
    <dbReference type="NCBI Taxonomy" id="34485"/>
    <lineage>
        <taxon>Eukaryota</taxon>
        <taxon>Fungi</taxon>
        <taxon>Fungi incertae sedis</taxon>
        <taxon>Zoopagomycota</taxon>
        <taxon>Entomophthoromycotina</taxon>
        <taxon>Entomophthoromycetes</taxon>
        <taxon>Entomophthorales</taxon>
        <taxon>Entomophthoraceae</taxon>
        <taxon>Entomophthora</taxon>
    </lineage>
</organism>
<proteinExistence type="predicted"/>
<dbReference type="Proteomes" id="UP001165960">
    <property type="component" value="Unassembled WGS sequence"/>
</dbReference>
<gene>
    <name evidence="1" type="ORF">DSO57_1012971</name>
</gene>
<reference evidence="1" key="1">
    <citation type="submission" date="2022-04" db="EMBL/GenBank/DDBJ databases">
        <title>Genome of the entomopathogenic fungus Entomophthora muscae.</title>
        <authorList>
            <person name="Elya C."/>
            <person name="Lovett B.R."/>
            <person name="Lee E."/>
            <person name="Macias A.M."/>
            <person name="Hajek A.E."/>
            <person name="De Bivort B.L."/>
            <person name="Kasson M.T."/>
            <person name="De Fine Licht H.H."/>
            <person name="Stajich J.E."/>
        </authorList>
    </citation>
    <scope>NUCLEOTIDE SEQUENCE</scope>
    <source>
        <strain evidence="1">Berkeley</strain>
    </source>
</reference>